<evidence type="ECO:0000313" key="1">
    <source>
        <dbReference type="EMBL" id="TLX61407.1"/>
    </source>
</evidence>
<evidence type="ECO:0000313" key="2">
    <source>
        <dbReference type="Proteomes" id="UP000306753"/>
    </source>
</evidence>
<proteinExistence type="predicted"/>
<organism evidence="1 2">
    <name type="scientific">Stutzerimonas nosocomialis</name>
    <dbReference type="NCBI Taxonomy" id="1056496"/>
    <lineage>
        <taxon>Bacteria</taxon>
        <taxon>Pseudomonadati</taxon>
        <taxon>Pseudomonadota</taxon>
        <taxon>Gammaproteobacteria</taxon>
        <taxon>Pseudomonadales</taxon>
        <taxon>Pseudomonadaceae</taxon>
        <taxon>Stutzerimonas</taxon>
    </lineage>
</organism>
<reference evidence="1 2" key="1">
    <citation type="journal article" date="2017" name="Eur. J. Clin. Microbiol. Infect. Dis.">
        <title>Uncommonly isolated clinical Pseudomonas: identification and phylogenetic assignation.</title>
        <authorList>
            <person name="Mulet M."/>
            <person name="Gomila M."/>
            <person name="Ramirez A."/>
            <person name="Cardew S."/>
            <person name="Moore E.R."/>
            <person name="Lalucat J."/>
            <person name="Garcia-Valdes E."/>
        </authorList>
    </citation>
    <scope>NUCLEOTIDE SEQUENCE [LARGE SCALE GENOMIC DNA]</scope>
    <source>
        <strain evidence="1 2">SD129</strain>
    </source>
</reference>
<gene>
    <name evidence="1" type="ORF">DN820_21565</name>
</gene>
<protein>
    <submittedName>
        <fullName evidence="1">Uncharacterized protein</fullName>
    </submittedName>
</protein>
<keyword evidence="2" id="KW-1185">Reference proteome</keyword>
<comment type="caution">
    <text evidence="1">The sequence shown here is derived from an EMBL/GenBank/DDBJ whole genome shotgun (WGS) entry which is preliminary data.</text>
</comment>
<dbReference type="AlphaFoldDB" id="A0A5R9Q873"/>
<dbReference type="EMBL" id="QLAG01000048">
    <property type="protein sequence ID" value="TLX61407.1"/>
    <property type="molecule type" value="Genomic_DNA"/>
</dbReference>
<sequence length="62" mass="6926">MIASSSCGCFERERKGPHRAALSHCDKRGESPACLYQGPRNWLQVLMQGLCQFRSDGESIEP</sequence>
<name>A0A5R9Q873_9GAMM</name>
<accession>A0A5R9Q873</accession>
<dbReference type="Proteomes" id="UP000306753">
    <property type="component" value="Unassembled WGS sequence"/>
</dbReference>